<dbReference type="AlphaFoldDB" id="A0A060RDI0"/>
<protein>
    <submittedName>
        <fullName evidence="1">Putative cell surface protein</fullName>
    </submittedName>
</protein>
<dbReference type="eggNOG" id="ENOG50331SI">
    <property type="taxonomic scope" value="Bacteria"/>
</dbReference>
<dbReference type="CDD" id="cd13121">
    <property type="entry name" value="BF2867_like_C"/>
    <property type="match status" value="1"/>
</dbReference>
<evidence type="ECO:0000313" key="2">
    <source>
        <dbReference type="Proteomes" id="UP000027616"/>
    </source>
</evidence>
<dbReference type="Gene3D" id="2.60.40.2620">
    <property type="entry name" value="Fimbrillin-like"/>
    <property type="match status" value="1"/>
</dbReference>
<dbReference type="CDD" id="cd13120">
    <property type="entry name" value="BF2867_like_N"/>
    <property type="match status" value="1"/>
</dbReference>
<dbReference type="InterPro" id="IPR042278">
    <property type="entry name" value="Mfa-like_1_N"/>
</dbReference>
<proteinExistence type="predicted"/>
<dbReference type="KEGG" id="rbc:BN938_2165"/>
<reference evidence="1 2" key="1">
    <citation type="journal article" date="2015" name="Genome Announc.">
        <title>Complete Genome Sequence of the Novel Leech Symbiont Mucinivorans hirudinis M3T.</title>
        <authorList>
            <person name="Nelson M.C."/>
            <person name="Bomar L."/>
            <person name="Graf J."/>
        </authorList>
    </citation>
    <scope>NUCLEOTIDE SEQUENCE [LARGE SCALE GENOMIC DNA]</scope>
    <source>
        <strain evidence="2">M3</strain>
    </source>
</reference>
<dbReference type="PROSITE" id="PS51257">
    <property type="entry name" value="PROKAR_LIPOPROTEIN"/>
    <property type="match status" value="1"/>
</dbReference>
<gene>
    <name evidence="1" type="ORF">BN938_2165</name>
</gene>
<dbReference type="Pfam" id="PF13149">
    <property type="entry name" value="Mfa_like_1"/>
    <property type="match status" value="1"/>
</dbReference>
<keyword evidence="2" id="KW-1185">Reference proteome</keyword>
<dbReference type="Proteomes" id="UP000027616">
    <property type="component" value="Chromosome I"/>
</dbReference>
<name>A0A060RDI0_9BACT</name>
<dbReference type="InterPro" id="IPR025049">
    <property type="entry name" value="Mfa-like_1"/>
</dbReference>
<evidence type="ECO:0000313" key="1">
    <source>
        <dbReference type="EMBL" id="CDN32238.1"/>
    </source>
</evidence>
<dbReference type="Gene3D" id="2.60.40.2630">
    <property type="match status" value="1"/>
</dbReference>
<dbReference type="OrthoDB" id="1024727at2"/>
<dbReference type="HOGENOM" id="CLU_071232_0_0_10"/>
<sequence length="306" mass="33387">MKKVLICATLVAMAFIGCKNRTTAPPQEPTDKRVAAQFTTGNVITRVADDAWEVGDKIGIFMSKNGHDEVTDRLENIVDGVENYPYEIASSGLSSGSAKFSPSGFQKKEIFFPTDGSSVDFFAYHPYSSDLEGHTLDVDISNQSSQTKLDLMWAKKDNHSMAAADVKLEFTRSLAKVEVKLAPGDGFTQDALKDAKVTIEGVPTKASASIFDGKISSLSTTDKVALVKKGEYGFEGILIPHTALAYNNRQISIELANGVKVNSPISEDIVAAKRRTYTVKVDKRATKFSMEITKWVDDDPIDLSTK</sequence>
<dbReference type="EMBL" id="HG934468">
    <property type="protein sequence ID" value="CDN32238.1"/>
    <property type="molecule type" value="Genomic_DNA"/>
</dbReference>
<organism evidence="1 2">
    <name type="scientific">Mucinivorans hirudinis</name>
    <dbReference type="NCBI Taxonomy" id="1433126"/>
    <lineage>
        <taxon>Bacteria</taxon>
        <taxon>Pseudomonadati</taxon>
        <taxon>Bacteroidota</taxon>
        <taxon>Bacteroidia</taxon>
        <taxon>Bacteroidales</taxon>
        <taxon>Rikenellaceae</taxon>
        <taxon>Mucinivorans</taxon>
    </lineage>
</organism>
<accession>A0A060RDI0</accession>